<evidence type="ECO:0008006" key="3">
    <source>
        <dbReference type="Google" id="ProtNLM"/>
    </source>
</evidence>
<gene>
    <name evidence="1" type="ORF">JZO85_07365</name>
</gene>
<organism evidence="1 2">
    <name type="scientific">Candidatus Enterococcus murrayae</name>
    <dbReference type="NCBI Taxonomy" id="2815321"/>
    <lineage>
        <taxon>Bacteria</taxon>
        <taxon>Bacillati</taxon>
        <taxon>Bacillota</taxon>
        <taxon>Bacilli</taxon>
        <taxon>Lactobacillales</taxon>
        <taxon>Enterococcaceae</taxon>
        <taxon>Enterococcus</taxon>
    </lineage>
</organism>
<evidence type="ECO:0000313" key="2">
    <source>
        <dbReference type="Proteomes" id="UP000664495"/>
    </source>
</evidence>
<evidence type="ECO:0000313" key="1">
    <source>
        <dbReference type="EMBL" id="MBO0452080.1"/>
    </source>
</evidence>
<dbReference type="RefSeq" id="WP_207107859.1">
    <property type="nucleotide sequence ID" value="NZ_JAFLVR010000018.1"/>
</dbReference>
<protein>
    <recommendedName>
        <fullName evidence="3">NERD domain-containing protein</fullName>
    </recommendedName>
</protein>
<sequence length="509" mass="59988">MNNNLEIVFNQYNDFFQTGSHIRTYQTALRVLKTGFNNLEDFQKKINEYESEELRQKFIDDYQNLNSLLDFEQPRSIFLSVIYITIVLDSIGDDFFVEIDIERRTLLQIVLSIVMYVLFLQNYKNNEKTLSKKAKKSVFDREDYLVGIEEIKKVCWSIQYDDFEKFIDLFSFDFENKGIEELYNERLFRLEKFIFILSIEEFVEYILFQIESIYRTRSIEKEFSKYQNRKGLGFEKLVYNLSVSSGLFDEIAHSVKYYPFKNKVAEIDIIIKDEDYLTIIECKSGTIELKSSSNDNEVKQKINNKVKKAYRTLENAYDYICSNETYKFINDTVTFKGESKSIEPLCLHLSMYPIDSLSSNIHVLNDKYIGSNNNPKITMSFEHFLAILIECRISDSISITKYLKKRKEYILANPKVSMDINELDLYAQIANVNGKSLLTESSEKSLLDSFSEDVNIFTSFKDANGNEYRPAYNMIKSLDSVLLPWVLDFDFGLNKRFLSYFKRFILSEH</sequence>
<comment type="caution">
    <text evidence="1">The sequence shown here is derived from an EMBL/GenBank/DDBJ whole genome shotgun (WGS) entry which is preliminary data.</text>
</comment>
<reference evidence="1 2" key="1">
    <citation type="submission" date="2021-03" db="EMBL/GenBank/DDBJ databases">
        <title>Enterococcal diversity collection.</title>
        <authorList>
            <person name="Gilmore M.S."/>
            <person name="Schwartzman J."/>
            <person name="Van Tyne D."/>
            <person name="Martin M."/>
            <person name="Earl A.M."/>
            <person name="Manson A.L."/>
            <person name="Straub T."/>
            <person name="Salamzade R."/>
            <person name="Saavedra J."/>
            <person name="Lebreton F."/>
            <person name="Prichula J."/>
            <person name="Schaufler K."/>
            <person name="Gaca A."/>
            <person name="Sgardioli B."/>
            <person name="Wagenaar J."/>
            <person name="Strong T."/>
        </authorList>
    </citation>
    <scope>NUCLEOTIDE SEQUENCE [LARGE SCALE GENOMIC DNA]</scope>
    <source>
        <strain evidence="1 2">MJM16</strain>
    </source>
</reference>
<dbReference type="Proteomes" id="UP000664495">
    <property type="component" value="Unassembled WGS sequence"/>
</dbReference>
<proteinExistence type="predicted"/>
<keyword evidence="2" id="KW-1185">Reference proteome</keyword>
<accession>A0ABS3HF38</accession>
<dbReference type="EMBL" id="JAFLVR010000018">
    <property type="protein sequence ID" value="MBO0452080.1"/>
    <property type="molecule type" value="Genomic_DNA"/>
</dbReference>
<name>A0ABS3HF38_9ENTE</name>